<dbReference type="RefSeq" id="WP_140886272.1">
    <property type="nucleotide sequence ID" value="NZ_RCZP01000037.1"/>
</dbReference>
<name>A0A502FCN0_9PROT</name>
<reference evidence="3 4" key="1">
    <citation type="journal article" date="2019" name="Environ. Microbiol.">
        <title>Species interactions and distinct microbial communities in high Arctic permafrost affected cryosols are associated with the CH4 and CO2 gas fluxes.</title>
        <authorList>
            <person name="Altshuler I."/>
            <person name="Hamel J."/>
            <person name="Turney S."/>
            <person name="Magnuson E."/>
            <person name="Levesque R."/>
            <person name="Greer C."/>
            <person name="Whyte L.G."/>
        </authorList>
    </citation>
    <scope>NUCLEOTIDE SEQUENCE [LARGE SCALE GENOMIC DNA]</scope>
    <source>
        <strain evidence="3 4">S9.3B</strain>
    </source>
</reference>
<feature type="compositionally biased region" description="Gly residues" evidence="2">
    <location>
        <begin position="91"/>
        <end position="101"/>
    </location>
</feature>
<dbReference type="AlphaFoldDB" id="A0A502FCN0"/>
<feature type="coiled-coil region" evidence="1">
    <location>
        <begin position="9"/>
        <end position="39"/>
    </location>
</feature>
<feature type="compositionally biased region" description="Acidic residues" evidence="2">
    <location>
        <begin position="77"/>
        <end position="87"/>
    </location>
</feature>
<sequence length="115" mass="11297">MSDGLAGAIGKLEAAVERLAAAAQEVARERDARLRAEAEPAGVPPAEVAALSARLEATIARLRAALPDGAEVVELDDLGLAEEEPEEAAPGGRGAEGGDAGHGALAGAPRGAGEG</sequence>
<keyword evidence="1" id="KW-0175">Coiled coil</keyword>
<keyword evidence="4" id="KW-1185">Reference proteome</keyword>
<evidence type="ECO:0000256" key="2">
    <source>
        <dbReference type="SAM" id="MobiDB-lite"/>
    </source>
</evidence>
<feature type="region of interest" description="Disordered" evidence="2">
    <location>
        <begin position="77"/>
        <end position="115"/>
    </location>
</feature>
<evidence type="ECO:0000256" key="1">
    <source>
        <dbReference type="SAM" id="Coils"/>
    </source>
</evidence>
<dbReference type="EMBL" id="RCZP01000037">
    <property type="protein sequence ID" value="TPG47059.1"/>
    <property type="molecule type" value="Genomic_DNA"/>
</dbReference>
<organism evidence="3 4">
    <name type="scientific">Muricoccus nepalensis</name>
    <dbReference type="NCBI Taxonomy" id="1854500"/>
    <lineage>
        <taxon>Bacteria</taxon>
        <taxon>Pseudomonadati</taxon>
        <taxon>Pseudomonadota</taxon>
        <taxon>Alphaproteobacteria</taxon>
        <taxon>Acetobacterales</taxon>
        <taxon>Roseomonadaceae</taxon>
        <taxon>Muricoccus</taxon>
    </lineage>
</organism>
<protein>
    <submittedName>
        <fullName evidence="3">Uncharacterized protein</fullName>
    </submittedName>
</protein>
<evidence type="ECO:0000313" key="3">
    <source>
        <dbReference type="EMBL" id="TPG47059.1"/>
    </source>
</evidence>
<accession>A0A502FCN0</accession>
<proteinExistence type="predicted"/>
<comment type="caution">
    <text evidence="3">The sequence shown here is derived from an EMBL/GenBank/DDBJ whole genome shotgun (WGS) entry which is preliminary data.</text>
</comment>
<dbReference type="Proteomes" id="UP000317078">
    <property type="component" value="Unassembled WGS sequence"/>
</dbReference>
<evidence type="ECO:0000313" key="4">
    <source>
        <dbReference type="Proteomes" id="UP000317078"/>
    </source>
</evidence>
<gene>
    <name evidence="3" type="ORF">EAH89_24025</name>
</gene>